<keyword evidence="10" id="KW-0442">Lipid degradation</keyword>
<evidence type="ECO:0000256" key="10">
    <source>
        <dbReference type="ARBA" id="ARBA00022963"/>
    </source>
</evidence>
<evidence type="ECO:0000256" key="19">
    <source>
        <dbReference type="SAM" id="SignalP"/>
    </source>
</evidence>
<gene>
    <name evidence="21" type="ORF">PISMIDRAFT_678294</name>
</gene>
<keyword evidence="11" id="KW-0735">Signal-anchor</keyword>
<dbReference type="AlphaFoldDB" id="A0A0C9Z5P0"/>
<dbReference type="SUPFAM" id="SSF53474">
    <property type="entry name" value="alpha/beta-Hydrolases"/>
    <property type="match status" value="1"/>
</dbReference>
<name>A0A0C9Z5P0_9AGAM</name>
<keyword evidence="16" id="KW-0325">Glycoprotein</keyword>
<organism evidence="21 22">
    <name type="scientific">Pisolithus microcarpus 441</name>
    <dbReference type="NCBI Taxonomy" id="765257"/>
    <lineage>
        <taxon>Eukaryota</taxon>
        <taxon>Fungi</taxon>
        <taxon>Dikarya</taxon>
        <taxon>Basidiomycota</taxon>
        <taxon>Agaricomycotina</taxon>
        <taxon>Agaricomycetes</taxon>
        <taxon>Agaricomycetidae</taxon>
        <taxon>Boletales</taxon>
        <taxon>Sclerodermatineae</taxon>
        <taxon>Pisolithaceae</taxon>
        <taxon>Pisolithus</taxon>
    </lineage>
</organism>
<comment type="function">
    <text evidence="17">Lipase which is essential for lysis of subvacuolar cytoplasm to vacuole targeted bodies and intravacuolar autophagic bodies. Involved in the lysis of intravacuolar multivesicular body (MVB) vesicles. The intravacuolar membrane disintegration by ATG15 is critical to life span extension.</text>
</comment>
<keyword evidence="14" id="KW-0443">Lipid metabolism</keyword>
<keyword evidence="12" id="KW-1133">Transmembrane helix</keyword>
<evidence type="ECO:0000256" key="16">
    <source>
        <dbReference type="ARBA" id="ARBA00023180"/>
    </source>
</evidence>
<dbReference type="Gene3D" id="3.40.50.1820">
    <property type="entry name" value="alpha/beta hydrolase"/>
    <property type="match status" value="1"/>
</dbReference>
<evidence type="ECO:0000256" key="4">
    <source>
        <dbReference type="ARBA" id="ARBA00010701"/>
    </source>
</evidence>
<sequence length="461" mass="50194">MLAILPTTLRLLLGSLLWTNEPHHPLQQDPPQMSFQLRHQHAVTNSSRVIFSDIHDSDLVAHSLASSDPYVYTLRTSRLTTHKPSSLSAFHDARLRSIHHAQSDAALWEGIEVAGPNVTDRETLLALAKMTNNAYLAGRDSGWYDVSGFNNSIPVGWEPSADGLRGHIFVSSDNTTVILSIKGTSAGWITGGGGPTVRKDKLNDNLMFSCCCARVGPTWSTVCGCYKGSGKCSNSCVEASLLDEELFYSIGLNLYNNITYMYPHANIWITGHSLGGSVSSLLGATFGGPVVAFEAPAEKLAATRLHLPSPPSTQHITHIIHTADPIAMGTCNGVTSTCSLAGYAMETRCHLGQVALYDVVSKLGWSVDIRTHSIVNVIERLLAQELEWDDEPLEDDDTTGGGDVRAGELLHNLGWGWWGGKGNGDDKDKDKDKTVRRPVPVAKPEVDCVDCFNWEFGEWDD</sequence>
<evidence type="ECO:0000256" key="2">
    <source>
        <dbReference type="ARBA" id="ARBA00004270"/>
    </source>
</evidence>
<evidence type="ECO:0000256" key="8">
    <source>
        <dbReference type="ARBA" id="ARBA00022753"/>
    </source>
</evidence>
<evidence type="ECO:0000256" key="5">
    <source>
        <dbReference type="ARBA" id="ARBA00011137"/>
    </source>
</evidence>
<comment type="similarity">
    <text evidence="4">Belongs to the AB hydrolase superfamily. Lipase family.</text>
</comment>
<feature type="domain" description="Fungal lipase-type" evidence="20">
    <location>
        <begin position="258"/>
        <end position="284"/>
    </location>
</feature>
<dbReference type="InterPro" id="IPR050805">
    <property type="entry name" value="ATG15_Lipase"/>
</dbReference>
<evidence type="ECO:0000256" key="17">
    <source>
        <dbReference type="ARBA" id="ARBA00024663"/>
    </source>
</evidence>
<dbReference type="GO" id="GO:0032585">
    <property type="term" value="C:multivesicular body membrane"/>
    <property type="evidence" value="ECO:0007669"/>
    <property type="project" value="UniProtKB-SubCell"/>
</dbReference>
<evidence type="ECO:0000256" key="13">
    <source>
        <dbReference type="ARBA" id="ARBA00023006"/>
    </source>
</evidence>
<evidence type="ECO:0000256" key="7">
    <source>
        <dbReference type="ARBA" id="ARBA00022692"/>
    </source>
</evidence>
<keyword evidence="8" id="KW-0967">Endosome</keyword>
<dbReference type="Proteomes" id="UP000054018">
    <property type="component" value="Unassembled WGS sequence"/>
</dbReference>
<evidence type="ECO:0000256" key="9">
    <source>
        <dbReference type="ARBA" id="ARBA00022801"/>
    </source>
</evidence>
<keyword evidence="7" id="KW-0812">Transmembrane</keyword>
<evidence type="ECO:0000313" key="22">
    <source>
        <dbReference type="Proteomes" id="UP000054018"/>
    </source>
</evidence>
<dbReference type="OrthoDB" id="58570at2759"/>
<keyword evidence="19" id="KW-0732">Signal</keyword>
<dbReference type="PANTHER" id="PTHR47175">
    <property type="entry name" value="LIPASE ATG15-RELATED"/>
    <property type="match status" value="1"/>
</dbReference>
<reference evidence="21 22" key="1">
    <citation type="submission" date="2014-04" db="EMBL/GenBank/DDBJ databases">
        <authorList>
            <consortium name="DOE Joint Genome Institute"/>
            <person name="Kuo A."/>
            <person name="Kohler A."/>
            <person name="Costa M.D."/>
            <person name="Nagy L.G."/>
            <person name="Floudas D."/>
            <person name="Copeland A."/>
            <person name="Barry K.W."/>
            <person name="Cichocki N."/>
            <person name="Veneault-Fourrey C."/>
            <person name="LaButti K."/>
            <person name="Lindquist E.A."/>
            <person name="Lipzen A."/>
            <person name="Lundell T."/>
            <person name="Morin E."/>
            <person name="Murat C."/>
            <person name="Sun H."/>
            <person name="Tunlid A."/>
            <person name="Henrissat B."/>
            <person name="Grigoriev I.V."/>
            <person name="Hibbett D.S."/>
            <person name="Martin F."/>
            <person name="Nordberg H.P."/>
            <person name="Cantor M.N."/>
            <person name="Hua S.X."/>
        </authorList>
    </citation>
    <scope>NUCLEOTIDE SEQUENCE [LARGE SCALE GENOMIC DNA]</scope>
    <source>
        <strain evidence="21 22">441</strain>
    </source>
</reference>
<dbReference type="GO" id="GO:0046461">
    <property type="term" value="P:neutral lipid catabolic process"/>
    <property type="evidence" value="ECO:0007669"/>
    <property type="project" value="TreeGrafter"/>
</dbReference>
<evidence type="ECO:0000256" key="15">
    <source>
        <dbReference type="ARBA" id="ARBA00023136"/>
    </source>
</evidence>
<keyword evidence="15" id="KW-0472">Membrane</keyword>
<proteinExistence type="inferred from homology"/>
<dbReference type="GO" id="GO:0034496">
    <property type="term" value="P:multivesicular body membrane disassembly"/>
    <property type="evidence" value="ECO:0007669"/>
    <property type="project" value="TreeGrafter"/>
</dbReference>
<dbReference type="STRING" id="765257.A0A0C9Z5P0"/>
<evidence type="ECO:0000313" key="21">
    <source>
        <dbReference type="EMBL" id="KIK24431.1"/>
    </source>
</evidence>
<dbReference type="GO" id="GO:0004620">
    <property type="term" value="F:phospholipase activity"/>
    <property type="evidence" value="ECO:0007669"/>
    <property type="project" value="TreeGrafter"/>
</dbReference>
<dbReference type="GO" id="GO:0034727">
    <property type="term" value="P:piecemeal microautophagy of the nucleus"/>
    <property type="evidence" value="ECO:0007669"/>
    <property type="project" value="TreeGrafter"/>
</dbReference>
<protein>
    <recommendedName>
        <fullName evidence="6">triacylglycerol lipase</fullName>
        <ecNumber evidence="6">3.1.1.3</ecNumber>
    </recommendedName>
    <alternativeName>
        <fullName evidence="18">Autophagy-related protein 15</fullName>
    </alternativeName>
</protein>
<dbReference type="EC" id="3.1.1.3" evidence="6"/>
<evidence type="ECO:0000256" key="3">
    <source>
        <dbReference type="ARBA" id="ARBA00004343"/>
    </source>
</evidence>
<reference evidence="22" key="2">
    <citation type="submission" date="2015-01" db="EMBL/GenBank/DDBJ databases">
        <title>Evolutionary Origins and Diversification of the Mycorrhizal Mutualists.</title>
        <authorList>
            <consortium name="DOE Joint Genome Institute"/>
            <consortium name="Mycorrhizal Genomics Consortium"/>
            <person name="Kohler A."/>
            <person name="Kuo A."/>
            <person name="Nagy L.G."/>
            <person name="Floudas D."/>
            <person name="Copeland A."/>
            <person name="Barry K.W."/>
            <person name="Cichocki N."/>
            <person name="Veneault-Fourrey C."/>
            <person name="LaButti K."/>
            <person name="Lindquist E.A."/>
            <person name="Lipzen A."/>
            <person name="Lundell T."/>
            <person name="Morin E."/>
            <person name="Murat C."/>
            <person name="Riley R."/>
            <person name="Ohm R."/>
            <person name="Sun H."/>
            <person name="Tunlid A."/>
            <person name="Henrissat B."/>
            <person name="Grigoriev I.V."/>
            <person name="Hibbett D.S."/>
            <person name="Martin F."/>
        </authorList>
    </citation>
    <scope>NUCLEOTIDE SEQUENCE [LARGE SCALE GENOMIC DNA]</scope>
    <source>
        <strain evidence="22">441</strain>
    </source>
</reference>
<evidence type="ECO:0000256" key="12">
    <source>
        <dbReference type="ARBA" id="ARBA00022989"/>
    </source>
</evidence>
<comment type="catalytic activity">
    <reaction evidence="1">
        <text>a triacylglycerol + H2O = a diacylglycerol + a fatty acid + H(+)</text>
        <dbReference type="Rhea" id="RHEA:12044"/>
        <dbReference type="ChEBI" id="CHEBI:15377"/>
        <dbReference type="ChEBI" id="CHEBI:15378"/>
        <dbReference type="ChEBI" id="CHEBI:17855"/>
        <dbReference type="ChEBI" id="CHEBI:18035"/>
        <dbReference type="ChEBI" id="CHEBI:28868"/>
        <dbReference type="EC" id="3.1.1.3"/>
    </reaction>
</comment>
<evidence type="ECO:0000256" key="14">
    <source>
        <dbReference type="ARBA" id="ARBA00023098"/>
    </source>
</evidence>
<keyword evidence="22" id="KW-1185">Reference proteome</keyword>
<dbReference type="HOGENOM" id="CLU_028295_1_1_1"/>
<feature type="chain" id="PRO_5002206695" description="triacylglycerol lipase" evidence="19">
    <location>
        <begin position="23"/>
        <end position="461"/>
    </location>
</feature>
<evidence type="ECO:0000256" key="11">
    <source>
        <dbReference type="ARBA" id="ARBA00022968"/>
    </source>
</evidence>
<feature type="signal peptide" evidence="19">
    <location>
        <begin position="1"/>
        <end position="22"/>
    </location>
</feature>
<dbReference type="CDD" id="cd00519">
    <property type="entry name" value="Lipase_3"/>
    <property type="match status" value="1"/>
</dbReference>
<dbReference type="Pfam" id="PF01764">
    <property type="entry name" value="Lipase_3"/>
    <property type="match status" value="1"/>
</dbReference>
<dbReference type="PANTHER" id="PTHR47175:SF2">
    <property type="entry name" value="LIPASE ATG15-RELATED"/>
    <property type="match status" value="1"/>
</dbReference>
<dbReference type="InterPro" id="IPR029058">
    <property type="entry name" value="AB_hydrolase_fold"/>
</dbReference>
<evidence type="ECO:0000256" key="6">
    <source>
        <dbReference type="ARBA" id="ARBA00013279"/>
    </source>
</evidence>
<keyword evidence="13" id="KW-0072">Autophagy</keyword>
<comment type="subcellular location">
    <subcellularLocation>
        <location evidence="3">Endosome</location>
        <location evidence="3">Multivesicular body membrane</location>
        <topology evidence="3">Single-pass type II membrane protein</topology>
    </subcellularLocation>
    <subcellularLocation>
        <location evidence="2">Prevacuolar compartment membrane</location>
        <topology evidence="2">Single-pass type II membrane protein</topology>
    </subcellularLocation>
</comment>
<dbReference type="GO" id="GO:0005775">
    <property type="term" value="C:vacuolar lumen"/>
    <property type="evidence" value="ECO:0007669"/>
    <property type="project" value="TreeGrafter"/>
</dbReference>
<comment type="subunit">
    <text evidence="5">Binds to both phosphatidylinositol (PI) and phosphatidylinositol 3,5-bisphosphate (PIP2).</text>
</comment>
<evidence type="ECO:0000256" key="1">
    <source>
        <dbReference type="ARBA" id="ARBA00001024"/>
    </source>
</evidence>
<keyword evidence="9" id="KW-0378">Hydrolase</keyword>
<dbReference type="GO" id="GO:0006660">
    <property type="term" value="P:phosphatidylserine catabolic process"/>
    <property type="evidence" value="ECO:0007669"/>
    <property type="project" value="TreeGrafter"/>
</dbReference>
<accession>A0A0C9Z5P0</accession>
<dbReference type="InterPro" id="IPR002921">
    <property type="entry name" value="Fungal_lipase-type"/>
</dbReference>
<dbReference type="EMBL" id="KN833716">
    <property type="protein sequence ID" value="KIK24431.1"/>
    <property type="molecule type" value="Genomic_DNA"/>
</dbReference>
<dbReference type="GO" id="GO:0004806">
    <property type="term" value="F:triacylglycerol lipase activity"/>
    <property type="evidence" value="ECO:0007669"/>
    <property type="project" value="UniProtKB-EC"/>
</dbReference>
<evidence type="ECO:0000256" key="18">
    <source>
        <dbReference type="ARBA" id="ARBA00029828"/>
    </source>
</evidence>
<evidence type="ECO:0000259" key="20">
    <source>
        <dbReference type="Pfam" id="PF01764"/>
    </source>
</evidence>